<dbReference type="RefSeq" id="WP_272859661.1">
    <property type="nucleotide sequence ID" value="NZ_CP067134.1"/>
</dbReference>
<dbReference type="SUPFAM" id="SSF56281">
    <property type="entry name" value="Metallo-hydrolase/oxidoreductase"/>
    <property type="match status" value="1"/>
</dbReference>
<gene>
    <name evidence="1" type="ORF">JHW45_03955</name>
</gene>
<evidence type="ECO:0000313" key="2">
    <source>
        <dbReference type="Proteomes" id="UP001218412"/>
    </source>
</evidence>
<name>A0ABY7SX16_9RHOB</name>
<sequence length="250" mass="27707">MAEKIVQLSDEFWNIRGDLRIGGVLNVGTQCSLVRLAEGRFVFLDSYTLTGKIRERVMDLTDQGRAVEAVLNLHPFHTLHCAQMARDFPDATFYGSARHAQKVPDVGWSPDLVESGAVAARYPELSFSLPEGIDYISKDESVHAGSLLVFHPASGSLHVDDTFNVLPLPETLRKLLPVPRIAFHPTLKKALHDTPDAGARFCDWAERIATDWAGTRTLCAAHSAISRFKPGEFSKALRDTVSRTRRKLAT</sequence>
<keyword evidence="2" id="KW-1185">Reference proteome</keyword>
<dbReference type="InterPro" id="IPR036866">
    <property type="entry name" value="RibonucZ/Hydroxyglut_hydro"/>
</dbReference>
<organism evidence="1 2">
    <name type="scientific">Paracoccus stylophorae</name>
    <dbReference type="NCBI Taxonomy" id="659350"/>
    <lineage>
        <taxon>Bacteria</taxon>
        <taxon>Pseudomonadati</taxon>
        <taxon>Pseudomonadota</taxon>
        <taxon>Alphaproteobacteria</taxon>
        <taxon>Rhodobacterales</taxon>
        <taxon>Paracoccaceae</taxon>
        <taxon>Paracoccus</taxon>
    </lineage>
</organism>
<dbReference type="Proteomes" id="UP001218412">
    <property type="component" value="Chromosome"/>
</dbReference>
<accession>A0ABY7SX16</accession>
<reference evidence="1 2" key="1">
    <citation type="submission" date="2021-01" db="EMBL/GenBank/DDBJ databases">
        <title>Biogeographic distribution of Paracoccus.</title>
        <authorList>
            <person name="Hollensteiner J."/>
            <person name="Leineberger J."/>
            <person name="Brinkhoff T."/>
            <person name="Daniel R."/>
        </authorList>
    </citation>
    <scope>NUCLEOTIDE SEQUENCE [LARGE SCALE GENOMIC DNA]</scope>
    <source>
        <strain evidence="1 2">LMG25392</strain>
    </source>
</reference>
<evidence type="ECO:0000313" key="1">
    <source>
        <dbReference type="EMBL" id="WCR11555.1"/>
    </source>
</evidence>
<evidence type="ECO:0008006" key="3">
    <source>
        <dbReference type="Google" id="ProtNLM"/>
    </source>
</evidence>
<dbReference type="EMBL" id="CP067134">
    <property type="protein sequence ID" value="WCR11555.1"/>
    <property type="molecule type" value="Genomic_DNA"/>
</dbReference>
<protein>
    <recommendedName>
        <fullName evidence="3">MBL fold metallo-hydrolase</fullName>
    </recommendedName>
</protein>
<proteinExistence type="predicted"/>